<dbReference type="OMA" id="LNTGHEM"/>
<evidence type="ECO:0000256" key="3">
    <source>
        <dbReference type="PIRSR" id="PIRSR000097-1"/>
    </source>
</evidence>
<dbReference type="PIRSF" id="PIRSF000097">
    <property type="entry name" value="AKR"/>
    <property type="match status" value="1"/>
</dbReference>
<feature type="site" description="Lowers pKa of active site Tyr" evidence="5">
    <location>
        <position position="116"/>
    </location>
</feature>
<dbReference type="Pfam" id="PF00248">
    <property type="entry name" value="Aldo_ket_red"/>
    <property type="match status" value="1"/>
</dbReference>
<dbReference type="Proteomes" id="UP000008022">
    <property type="component" value="Unassembled WGS sequence"/>
</dbReference>
<evidence type="ECO:0000256" key="5">
    <source>
        <dbReference type="PIRSR" id="PIRSR000097-3"/>
    </source>
</evidence>
<dbReference type="STRING" id="4529.A0A0E0P5B1"/>
<accession>A0A0E0P5B1</accession>
<evidence type="ECO:0000256" key="1">
    <source>
        <dbReference type="ARBA" id="ARBA00007905"/>
    </source>
</evidence>
<evidence type="ECO:0000259" key="6">
    <source>
        <dbReference type="Pfam" id="PF00248"/>
    </source>
</evidence>
<evidence type="ECO:0000313" key="8">
    <source>
        <dbReference type="Proteomes" id="UP000008022"/>
    </source>
</evidence>
<name>A0A0E0P5B1_ORYRU</name>
<reference evidence="7" key="2">
    <citation type="submission" date="2015-06" db="UniProtKB">
        <authorList>
            <consortium name="EnsemblPlants"/>
        </authorList>
    </citation>
    <scope>IDENTIFICATION</scope>
</reference>
<feature type="active site" description="Proton donor" evidence="3">
    <location>
        <position position="86"/>
    </location>
</feature>
<dbReference type="AlphaFoldDB" id="A0A0E0P5B1"/>
<dbReference type="PRINTS" id="PR00069">
    <property type="entry name" value="ALDKETRDTASE"/>
</dbReference>
<evidence type="ECO:0000256" key="4">
    <source>
        <dbReference type="PIRSR" id="PIRSR000097-2"/>
    </source>
</evidence>
<organism evidence="7 8">
    <name type="scientific">Oryza rufipogon</name>
    <name type="common">Brownbeard rice</name>
    <name type="synonym">Asian wild rice</name>
    <dbReference type="NCBI Taxonomy" id="4529"/>
    <lineage>
        <taxon>Eukaryota</taxon>
        <taxon>Viridiplantae</taxon>
        <taxon>Streptophyta</taxon>
        <taxon>Embryophyta</taxon>
        <taxon>Tracheophyta</taxon>
        <taxon>Spermatophyta</taxon>
        <taxon>Magnoliopsida</taxon>
        <taxon>Liliopsida</taxon>
        <taxon>Poales</taxon>
        <taxon>Poaceae</taxon>
        <taxon>BOP clade</taxon>
        <taxon>Oryzoideae</taxon>
        <taxon>Oryzeae</taxon>
        <taxon>Oryzinae</taxon>
        <taxon>Oryza</taxon>
    </lineage>
</organism>
<dbReference type="InterPro" id="IPR036812">
    <property type="entry name" value="NAD(P)_OxRdtase_dom_sf"/>
</dbReference>
<protein>
    <recommendedName>
        <fullName evidence="6">NADP-dependent oxidoreductase domain-containing protein</fullName>
    </recommendedName>
</protein>
<sequence>MAWWPVSGSPATTNPIPRTRSIDGCFRRATPAAAAPAVPCVTLNSGHAMPVLGFGTGSSTPPADLAATIAHAVRLGYRHLDTAAVYGTEGAVGAAVAEAVRCGAVASRGELFVTTKLSMADAHPPRVVAALRESLSRLGLDYVDLFLIHWPVAIGKKDAAGELTWDDLSRGLVPFDMEGVWRGMEECHRLGLARAIGVSNFSAAKMSRLLALAAVPPAVNQVEMNVGWRQEKVREVCGEGGVVVAAYSPLGAHGAHWGSDAVMNSGVLHDVAAARCKTIAQVALRWLYEQGVCMVARSFNEGRMKQNMDIFDWELSDQDKAMIAGVPQRRACHGNYFVSPDGPYKSLHDLWDGEI</sequence>
<proteinExistence type="inferred from homology"/>
<evidence type="ECO:0000313" key="7">
    <source>
        <dbReference type="EnsemblPlants" id="ORUFI04G03110.1"/>
    </source>
</evidence>
<dbReference type="Gene3D" id="3.20.20.100">
    <property type="entry name" value="NADP-dependent oxidoreductase domain"/>
    <property type="match status" value="1"/>
</dbReference>
<dbReference type="GO" id="GO:0016491">
    <property type="term" value="F:oxidoreductase activity"/>
    <property type="evidence" value="ECO:0007669"/>
    <property type="project" value="InterPro"/>
</dbReference>
<dbReference type="InterPro" id="IPR018170">
    <property type="entry name" value="Aldo/ket_reductase_CS"/>
</dbReference>
<dbReference type="InterPro" id="IPR020471">
    <property type="entry name" value="AKR"/>
</dbReference>
<feature type="binding site" evidence="4">
    <location>
        <position position="149"/>
    </location>
    <ligand>
        <name>substrate</name>
    </ligand>
</feature>
<dbReference type="InterPro" id="IPR023210">
    <property type="entry name" value="NADP_OxRdtase_dom"/>
</dbReference>
<dbReference type="eggNOG" id="KOG1577">
    <property type="taxonomic scope" value="Eukaryota"/>
</dbReference>
<dbReference type="FunFam" id="3.20.20.100:FF:000013">
    <property type="entry name" value="NADPH-dependent codeinone reductase 1-1"/>
    <property type="match status" value="1"/>
</dbReference>
<keyword evidence="2" id="KW-0521">NADP</keyword>
<dbReference type="PROSITE" id="PS00062">
    <property type="entry name" value="ALDOKETO_REDUCTASE_2"/>
    <property type="match status" value="1"/>
</dbReference>
<comment type="similarity">
    <text evidence="1">Belongs to the aldo/keto reductase family.</text>
</comment>
<dbReference type="PROSITE" id="PS00798">
    <property type="entry name" value="ALDOKETO_REDUCTASE_1"/>
    <property type="match status" value="1"/>
</dbReference>
<keyword evidence="8" id="KW-1185">Reference proteome</keyword>
<dbReference type="Gramene" id="ORUFI04G03110.1">
    <property type="protein sequence ID" value="ORUFI04G03110.1"/>
    <property type="gene ID" value="ORUFI04G03110"/>
</dbReference>
<dbReference type="PROSITE" id="PS00063">
    <property type="entry name" value="ALDOKETO_REDUCTASE_3"/>
    <property type="match status" value="1"/>
</dbReference>
<dbReference type="PANTHER" id="PTHR11732">
    <property type="entry name" value="ALDO/KETO REDUCTASE"/>
    <property type="match status" value="1"/>
</dbReference>
<dbReference type="SUPFAM" id="SSF51430">
    <property type="entry name" value="NAD(P)-linked oxidoreductase"/>
    <property type="match status" value="1"/>
</dbReference>
<evidence type="ECO:0000256" key="2">
    <source>
        <dbReference type="ARBA" id="ARBA00022857"/>
    </source>
</evidence>
<dbReference type="HOGENOM" id="CLU_023205_0_0_1"/>
<feature type="domain" description="NADP-dependent oxidoreductase" evidence="6">
    <location>
        <begin position="53"/>
        <end position="324"/>
    </location>
</feature>
<reference evidence="8" key="1">
    <citation type="submission" date="2013-06" db="EMBL/GenBank/DDBJ databases">
        <authorList>
            <person name="Zhao Q."/>
        </authorList>
    </citation>
    <scope>NUCLEOTIDE SEQUENCE</scope>
    <source>
        <strain evidence="8">cv. W1943</strain>
    </source>
</reference>
<dbReference type="EnsemblPlants" id="ORUFI04G03110.1">
    <property type="protein sequence ID" value="ORUFI04G03110.1"/>
    <property type="gene ID" value="ORUFI04G03110"/>
</dbReference>